<evidence type="ECO:0000313" key="10">
    <source>
        <dbReference type="EMBL" id="QEF51152.1"/>
    </source>
</evidence>
<dbReference type="EMBL" id="MK318557">
    <property type="protein sequence ID" value="QEF51152.1"/>
    <property type="molecule type" value="mRNA"/>
</dbReference>
<comment type="function">
    <text evidence="9">Ligand for members of the frizzled family of seven transmembrane receptors.</text>
</comment>
<dbReference type="AlphaFoldDB" id="A0A5B9K393"/>
<dbReference type="GO" id="GO:0005125">
    <property type="term" value="F:cytokine activity"/>
    <property type="evidence" value="ECO:0007669"/>
    <property type="project" value="TreeGrafter"/>
</dbReference>
<dbReference type="InterPro" id="IPR005817">
    <property type="entry name" value="Wnt"/>
</dbReference>
<dbReference type="GO" id="GO:0005109">
    <property type="term" value="F:frizzled binding"/>
    <property type="evidence" value="ECO:0007669"/>
    <property type="project" value="TreeGrafter"/>
</dbReference>
<reference evidence="10" key="1">
    <citation type="submission" date="2018-12" db="EMBL/GenBank/DDBJ databases">
        <title>Wnt and Frizzled genes in echinoderms.</title>
        <authorList>
            <person name="Girich A.S."/>
        </authorList>
    </citation>
    <scope>NUCLEOTIDE SEQUENCE</scope>
</reference>
<keyword evidence="5" id="KW-0272">Extracellular matrix</keyword>
<evidence type="ECO:0000256" key="5">
    <source>
        <dbReference type="ARBA" id="ARBA00022530"/>
    </source>
</evidence>
<keyword evidence="7" id="KW-1015">Disulfide bond</keyword>
<dbReference type="GO" id="GO:0060070">
    <property type="term" value="P:canonical Wnt signaling pathway"/>
    <property type="evidence" value="ECO:0007669"/>
    <property type="project" value="TreeGrafter"/>
</dbReference>
<evidence type="ECO:0000256" key="1">
    <source>
        <dbReference type="ARBA" id="ARBA00004498"/>
    </source>
</evidence>
<evidence type="ECO:0000256" key="6">
    <source>
        <dbReference type="ARBA" id="ARBA00022687"/>
    </source>
</evidence>
<evidence type="ECO:0000256" key="3">
    <source>
        <dbReference type="ARBA" id="ARBA00022473"/>
    </source>
</evidence>
<dbReference type="PANTHER" id="PTHR12027">
    <property type="entry name" value="WNT RELATED"/>
    <property type="match status" value="1"/>
</dbReference>
<dbReference type="SMART" id="SM00097">
    <property type="entry name" value="WNT1"/>
    <property type="match status" value="1"/>
</dbReference>
<evidence type="ECO:0000256" key="9">
    <source>
        <dbReference type="RuleBase" id="RU003500"/>
    </source>
</evidence>
<evidence type="ECO:0000256" key="7">
    <source>
        <dbReference type="ARBA" id="ARBA00023157"/>
    </source>
</evidence>
<comment type="similarity">
    <text evidence="2 9">Belongs to the Wnt family.</text>
</comment>
<comment type="subcellular location">
    <subcellularLocation>
        <location evidence="1 9">Secreted</location>
        <location evidence="1 9">Extracellular space</location>
        <location evidence="1 9">Extracellular matrix</location>
    </subcellularLocation>
</comment>
<keyword evidence="8" id="KW-0449">Lipoprotein</keyword>
<keyword evidence="3 9" id="KW-0217">Developmental protein</keyword>
<evidence type="ECO:0000256" key="4">
    <source>
        <dbReference type="ARBA" id="ARBA00022525"/>
    </source>
</evidence>
<dbReference type="PROSITE" id="PS00246">
    <property type="entry name" value="WNT1"/>
    <property type="match status" value="1"/>
</dbReference>
<dbReference type="InterPro" id="IPR018161">
    <property type="entry name" value="Wnt_CS"/>
</dbReference>
<organism evidence="10">
    <name type="scientific">Eupentacta fraudatrix</name>
    <dbReference type="NCBI Taxonomy" id="1774088"/>
    <lineage>
        <taxon>Eukaryota</taxon>
        <taxon>Metazoa</taxon>
        <taxon>Echinodermata</taxon>
        <taxon>Eleutherozoa</taxon>
        <taxon>Echinozoa</taxon>
        <taxon>Holothuroidea</taxon>
        <taxon>Dendrochirotacea</taxon>
        <taxon>Dendrochirotida</taxon>
        <taxon>Sclerodactylidae</taxon>
        <taxon>Eupentacta</taxon>
    </lineage>
</organism>
<keyword evidence="4" id="KW-0964">Secreted</keyword>
<dbReference type="GO" id="GO:0045165">
    <property type="term" value="P:cell fate commitment"/>
    <property type="evidence" value="ECO:0007669"/>
    <property type="project" value="TreeGrafter"/>
</dbReference>
<dbReference type="GO" id="GO:0005615">
    <property type="term" value="C:extracellular space"/>
    <property type="evidence" value="ECO:0007669"/>
    <property type="project" value="TreeGrafter"/>
</dbReference>
<dbReference type="PRINTS" id="PR01349">
    <property type="entry name" value="WNTPROTEIN"/>
</dbReference>
<keyword evidence="6 9" id="KW-0879">Wnt signaling pathway</keyword>
<dbReference type="Gene3D" id="3.30.2460.20">
    <property type="match status" value="1"/>
</dbReference>
<dbReference type="GO" id="GO:0030182">
    <property type="term" value="P:neuron differentiation"/>
    <property type="evidence" value="ECO:0007669"/>
    <property type="project" value="TreeGrafter"/>
</dbReference>
<evidence type="ECO:0000256" key="8">
    <source>
        <dbReference type="ARBA" id="ARBA00023288"/>
    </source>
</evidence>
<sequence length="289" mass="32327">MGRTLTEALVLSFEECKKQFEHERWNCSINHQAHRLNLIRNGLKESSFLFALSSAALTTSIARSCSSGILNESCSCDTSSFSDEVNEATWRWGGCGDNMKFSQMFLKSFLRYPPRHTSSDFPTAVDRHNSDLGIRTVKKNYVKKCKCHGVSGACETNTCWKQIKPFKDIGNDLKMKYERALKVSTDNAANSGSVELVTSSKRGGGAAPSKGQMIFRNKSPDFCSRDQYSPGTAARECNRTATCDSICCGRGYNIREVTLTEKCRCTFEWCCVVHCHICTRNVEVAFCQD</sequence>
<name>A0A5B9K393_9ECHN</name>
<accession>A0A5B9K393</accession>
<dbReference type="Pfam" id="PF00110">
    <property type="entry name" value="wnt"/>
    <property type="match status" value="1"/>
</dbReference>
<evidence type="ECO:0000256" key="2">
    <source>
        <dbReference type="ARBA" id="ARBA00005683"/>
    </source>
</evidence>
<dbReference type="PANTHER" id="PTHR12027:SF97">
    <property type="entry name" value="PROTEIN WNT-4"/>
    <property type="match status" value="1"/>
</dbReference>
<proteinExistence type="evidence at transcript level"/>
<protein>
    <recommendedName>
        <fullName evidence="9">Protein Wnt</fullName>
    </recommendedName>
</protein>
<dbReference type="InterPro" id="IPR043158">
    <property type="entry name" value="Wnt_C"/>
</dbReference>